<dbReference type="CDD" id="cd04301">
    <property type="entry name" value="NAT_SF"/>
    <property type="match status" value="1"/>
</dbReference>
<dbReference type="EMBL" id="MIJY01000047">
    <property type="protein sequence ID" value="OEG08327.1"/>
    <property type="molecule type" value="Genomic_DNA"/>
</dbReference>
<sequence length="103" mass="12000">MIKLIQTEADLKDGLSLITNVFEKFQVPEYSPEGVTSFYRFIDKDFISKLISRNELELYGYYLNYQIVGVLGIKLPNHISLLFVDEQFHKKGIARALFEHVKN</sequence>
<evidence type="ECO:0000313" key="2">
    <source>
        <dbReference type="EMBL" id="OEG08327.1"/>
    </source>
</evidence>
<name>A0A1E5G6L5_9ENTE</name>
<evidence type="ECO:0000313" key="3">
    <source>
        <dbReference type="Proteomes" id="UP000095094"/>
    </source>
</evidence>
<organism evidence="2 3">
    <name type="scientific">Enterococcus termitis</name>
    <dbReference type="NCBI Taxonomy" id="332950"/>
    <lineage>
        <taxon>Bacteria</taxon>
        <taxon>Bacillati</taxon>
        <taxon>Bacillota</taxon>
        <taxon>Bacilli</taxon>
        <taxon>Lactobacillales</taxon>
        <taxon>Enterococcaceae</taxon>
        <taxon>Enterococcus</taxon>
    </lineage>
</organism>
<evidence type="ECO:0000259" key="1">
    <source>
        <dbReference type="PROSITE" id="PS51186"/>
    </source>
</evidence>
<gene>
    <name evidence="2" type="ORF">BCR25_12990</name>
</gene>
<dbReference type="RefSeq" id="WP_069665165.1">
    <property type="nucleotide sequence ID" value="NZ_JBHUJJ010000001.1"/>
</dbReference>
<dbReference type="SUPFAM" id="SSF55729">
    <property type="entry name" value="Acyl-CoA N-acyltransferases (Nat)"/>
    <property type="match status" value="1"/>
</dbReference>
<dbReference type="InterPro" id="IPR016181">
    <property type="entry name" value="Acyl_CoA_acyltransferase"/>
</dbReference>
<dbReference type="AlphaFoldDB" id="A0A1E5G6L5"/>
<dbReference type="OrthoDB" id="46888at2"/>
<dbReference type="InterPro" id="IPR000182">
    <property type="entry name" value="GNAT_dom"/>
</dbReference>
<feature type="domain" description="N-acetyltransferase" evidence="1">
    <location>
        <begin position="1"/>
        <end position="103"/>
    </location>
</feature>
<reference evidence="3" key="1">
    <citation type="submission" date="2016-09" db="EMBL/GenBank/DDBJ databases">
        <authorList>
            <person name="Gulvik C.A."/>
        </authorList>
    </citation>
    <scope>NUCLEOTIDE SEQUENCE [LARGE SCALE GENOMIC DNA]</scope>
    <source>
        <strain evidence="3">LMG 8895</strain>
    </source>
</reference>
<dbReference type="PROSITE" id="PS51186">
    <property type="entry name" value="GNAT"/>
    <property type="match status" value="1"/>
</dbReference>
<dbReference type="Gene3D" id="3.40.630.30">
    <property type="match status" value="1"/>
</dbReference>
<dbReference type="GO" id="GO:0016747">
    <property type="term" value="F:acyltransferase activity, transferring groups other than amino-acyl groups"/>
    <property type="evidence" value="ECO:0007669"/>
    <property type="project" value="InterPro"/>
</dbReference>
<dbReference type="Pfam" id="PF13673">
    <property type="entry name" value="Acetyltransf_10"/>
    <property type="match status" value="1"/>
</dbReference>
<keyword evidence="3" id="KW-1185">Reference proteome</keyword>
<protein>
    <recommendedName>
        <fullName evidence="1">N-acetyltransferase domain-containing protein</fullName>
    </recommendedName>
</protein>
<accession>A0A1E5G6L5</accession>
<dbReference type="Proteomes" id="UP000095094">
    <property type="component" value="Unassembled WGS sequence"/>
</dbReference>
<comment type="caution">
    <text evidence="2">The sequence shown here is derived from an EMBL/GenBank/DDBJ whole genome shotgun (WGS) entry which is preliminary data.</text>
</comment>
<proteinExistence type="predicted"/>